<organism evidence="1 2">
    <name type="scientific">Hibiscus sabdariffa</name>
    <name type="common">roselle</name>
    <dbReference type="NCBI Taxonomy" id="183260"/>
    <lineage>
        <taxon>Eukaryota</taxon>
        <taxon>Viridiplantae</taxon>
        <taxon>Streptophyta</taxon>
        <taxon>Embryophyta</taxon>
        <taxon>Tracheophyta</taxon>
        <taxon>Spermatophyta</taxon>
        <taxon>Magnoliopsida</taxon>
        <taxon>eudicotyledons</taxon>
        <taxon>Gunneridae</taxon>
        <taxon>Pentapetalae</taxon>
        <taxon>rosids</taxon>
        <taxon>malvids</taxon>
        <taxon>Malvales</taxon>
        <taxon>Malvaceae</taxon>
        <taxon>Malvoideae</taxon>
        <taxon>Hibiscus</taxon>
    </lineage>
</organism>
<name>A0ABR2FCR7_9ROSI</name>
<evidence type="ECO:0000313" key="2">
    <source>
        <dbReference type="Proteomes" id="UP001472677"/>
    </source>
</evidence>
<dbReference type="PANTHER" id="PTHR17630:SF97">
    <property type="entry name" value="ENDO-1,31,4-BETA-D-GLUCANASE-LIKE"/>
    <property type="match status" value="1"/>
</dbReference>
<dbReference type="Proteomes" id="UP001472677">
    <property type="component" value="Unassembled WGS sequence"/>
</dbReference>
<evidence type="ECO:0000313" key="1">
    <source>
        <dbReference type="EMBL" id="KAK8578718.1"/>
    </source>
</evidence>
<comment type="caution">
    <text evidence="1">The sequence shown here is derived from an EMBL/GenBank/DDBJ whole genome shotgun (WGS) entry which is preliminary data.</text>
</comment>
<keyword evidence="2" id="KW-1185">Reference proteome</keyword>
<sequence>MPLSKQLSAVMLHPSYVTVDDFKSKVQIHLISIDYEPNFASVKVPITILGAEFDHMSPPKLIEQFEEIVKAGGVRRPNAWFHFIFYLLPSLNEPGYYQDKVLKAPRC</sequence>
<dbReference type="InterPro" id="IPR029058">
    <property type="entry name" value="AB_hydrolase_fold"/>
</dbReference>
<dbReference type="PANTHER" id="PTHR17630">
    <property type="entry name" value="DIENELACTONE HYDROLASE"/>
    <property type="match status" value="1"/>
</dbReference>
<reference evidence="1 2" key="1">
    <citation type="journal article" date="2024" name="G3 (Bethesda)">
        <title>Genome assembly of Hibiscus sabdariffa L. provides insights into metabolisms of medicinal natural products.</title>
        <authorList>
            <person name="Kim T."/>
        </authorList>
    </citation>
    <scope>NUCLEOTIDE SEQUENCE [LARGE SCALE GENOMIC DNA]</scope>
    <source>
        <strain evidence="1">TK-2024</strain>
        <tissue evidence="1">Old leaves</tissue>
    </source>
</reference>
<dbReference type="EMBL" id="JBBPBM010000006">
    <property type="protein sequence ID" value="KAK8578718.1"/>
    <property type="molecule type" value="Genomic_DNA"/>
</dbReference>
<gene>
    <name evidence="1" type="ORF">V6N12_069062</name>
</gene>
<accession>A0ABR2FCR7</accession>
<proteinExistence type="predicted"/>
<dbReference type="SUPFAM" id="SSF53474">
    <property type="entry name" value="alpha/beta-Hydrolases"/>
    <property type="match status" value="1"/>
</dbReference>
<protein>
    <submittedName>
        <fullName evidence="1">Uncharacterized protein</fullName>
    </submittedName>
</protein>